<dbReference type="PANTHER" id="PTHR22916">
    <property type="entry name" value="GLYCOSYLTRANSFERASE"/>
    <property type="match status" value="1"/>
</dbReference>
<dbReference type="Gene3D" id="3.90.550.10">
    <property type="entry name" value="Spore Coat Polysaccharide Biosynthesis Protein SpsA, Chain A"/>
    <property type="match status" value="1"/>
</dbReference>
<evidence type="ECO:0000259" key="3">
    <source>
        <dbReference type="Pfam" id="PF00535"/>
    </source>
</evidence>
<evidence type="ECO:0000313" key="5">
    <source>
        <dbReference type="Proteomes" id="UP000199433"/>
    </source>
</evidence>
<proteinExistence type="predicted"/>
<dbReference type="PANTHER" id="PTHR22916:SF51">
    <property type="entry name" value="GLYCOSYLTRANSFERASE EPSH-RELATED"/>
    <property type="match status" value="1"/>
</dbReference>
<dbReference type="GO" id="GO:0016757">
    <property type="term" value="F:glycosyltransferase activity"/>
    <property type="evidence" value="ECO:0007669"/>
    <property type="project" value="UniProtKB-KW"/>
</dbReference>
<keyword evidence="2 4" id="KW-0808">Transferase</keyword>
<keyword evidence="1" id="KW-0328">Glycosyltransferase</keyword>
<name>A0A1G9BQV5_9LACT</name>
<feature type="domain" description="Glycosyltransferase 2-like" evidence="3">
    <location>
        <begin position="5"/>
        <end position="166"/>
    </location>
</feature>
<protein>
    <submittedName>
        <fullName evidence="4">Glycosyltransferase involved in cell wall bisynthesis</fullName>
    </submittedName>
</protein>
<dbReference type="InterPro" id="IPR001173">
    <property type="entry name" value="Glyco_trans_2-like"/>
</dbReference>
<evidence type="ECO:0000256" key="2">
    <source>
        <dbReference type="ARBA" id="ARBA00022679"/>
    </source>
</evidence>
<dbReference type="AlphaFoldDB" id="A0A1G9BQV5"/>
<dbReference type="Proteomes" id="UP000199433">
    <property type="component" value="Unassembled WGS sequence"/>
</dbReference>
<evidence type="ECO:0000313" key="4">
    <source>
        <dbReference type="EMBL" id="SDK41816.1"/>
    </source>
</evidence>
<dbReference type="STRING" id="426701.SAMN04488098_102911"/>
<organism evidence="4 5">
    <name type="scientific">Alkalibacterium thalassium</name>
    <dbReference type="NCBI Taxonomy" id="426701"/>
    <lineage>
        <taxon>Bacteria</taxon>
        <taxon>Bacillati</taxon>
        <taxon>Bacillota</taxon>
        <taxon>Bacilli</taxon>
        <taxon>Lactobacillales</taxon>
        <taxon>Carnobacteriaceae</taxon>
        <taxon>Alkalibacterium</taxon>
    </lineage>
</organism>
<dbReference type="SUPFAM" id="SSF53448">
    <property type="entry name" value="Nucleotide-diphospho-sugar transferases"/>
    <property type="match status" value="1"/>
</dbReference>
<dbReference type="RefSeq" id="WP_176759642.1">
    <property type="nucleotide sequence ID" value="NZ_FNFK01000029.1"/>
</dbReference>
<dbReference type="EMBL" id="FNFK01000029">
    <property type="protein sequence ID" value="SDK41816.1"/>
    <property type="molecule type" value="Genomic_DNA"/>
</dbReference>
<reference evidence="5" key="1">
    <citation type="submission" date="2016-10" db="EMBL/GenBank/DDBJ databases">
        <authorList>
            <person name="Varghese N."/>
            <person name="Submissions S."/>
        </authorList>
    </citation>
    <scope>NUCLEOTIDE SEQUENCE [LARGE SCALE GENOMIC DNA]</scope>
    <source>
        <strain evidence="5">DSM 19181</strain>
    </source>
</reference>
<dbReference type="Pfam" id="PF00535">
    <property type="entry name" value="Glycos_transf_2"/>
    <property type="match status" value="1"/>
</dbReference>
<gene>
    <name evidence="4" type="ORF">SAMN04488098_102911</name>
</gene>
<sequence length="350" mass="41067">MFDVSIIMPVYNVKDHLPRAIESALAQKKVIGEIILVNDGSTDGSKEICEAYAEKEPLLITVINQENQGSGPARNAGLKQASGKFIYFADPDDYFSDRLLADNLALVKKRETDIIVFGYTQEKAGRLDTREVRLPRLPQMDTQEDFRKHFRNFYHFSPYALWNKLYRKEFLTKNNIKFTNQRMGQDALFNIEVYKYLESVTINRRAYYHYVTHQGSAVNRYREDRFNLELNIAKSFESLMIGWEEAEEFKDLIAEEYFNVIYLETANLVHPDCPLTTEEKVDWLTELWNDIGRNKIIPGKKDEKNPFRYALLYEMKTGHHRNALFLMKTRNQAAAKYTKPFTKIKSFFRN</sequence>
<evidence type="ECO:0000256" key="1">
    <source>
        <dbReference type="ARBA" id="ARBA00022676"/>
    </source>
</evidence>
<accession>A0A1G9BQV5</accession>
<keyword evidence="5" id="KW-1185">Reference proteome</keyword>
<dbReference type="InterPro" id="IPR029044">
    <property type="entry name" value="Nucleotide-diphossugar_trans"/>
</dbReference>
<dbReference type="CDD" id="cd00761">
    <property type="entry name" value="Glyco_tranf_GTA_type"/>
    <property type="match status" value="1"/>
</dbReference>